<protein>
    <submittedName>
        <fullName evidence="1">Uncharacterized protein</fullName>
    </submittedName>
</protein>
<comment type="caution">
    <text evidence="1">The sequence shown here is derived from an EMBL/GenBank/DDBJ whole genome shotgun (WGS) entry which is preliminary data.</text>
</comment>
<name>K1XXX1_9BACT</name>
<sequence length="272" mass="31544">MYQIHSQKQKTNLKKTNSMNEAKERIKAKINFSLFFPQVVCPECNQGWNGTDLTDYVKKFSGIKSFPAGEYVGKSLKTIWEAYQQKTDAEYHLPDDHRLHNKKYIDDSPHSKFPTIKMNPSGYYPNNLGQTNFEHILEEGDIVEFWIVKCLHKKCLRIYLDTQAEKEFSEIFQKAGFQNYTLKAIPNEYRGCRKRNCTVCTAWFLVATQYGVFKIGWRNHVVAITWPEGKNFLSIFGDHHGTKDSSGIHVYGEHNAIACLTRICEELTRVNV</sequence>
<evidence type="ECO:0000313" key="1">
    <source>
        <dbReference type="EMBL" id="EKD25158.1"/>
    </source>
</evidence>
<organism evidence="1">
    <name type="scientific">uncultured bacterium</name>
    <name type="common">gcode 4</name>
    <dbReference type="NCBI Taxonomy" id="1234023"/>
    <lineage>
        <taxon>Bacteria</taxon>
        <taxon>environmental samples</taxon>
    </lineage>
</organism>
<proteinExistence type="predicted"/>
<gene>
    <name evidence="1" type="ORF">ACD_80C00113G0026</name>
</gene>
<dbReference type="EMBL" id="AMFJ01036120">
    <property type="protein sequence ID" value="EKD25158.1"/>
    <property type="molecule type" value="Genomic_DNA"/>
</dbReference>
<reference evidence="1" key="1">
    <citation type="journal article" date="2012" name="Science">
        <title>Fermentation, hydrogen, and sulfur metabolism in multiple uncultivated bacterial phyla.</title>
        <authorList>
            <person name="Wrighton K.C."/>
            <person name="Thomas B.C."/>
            <person name="Sharon I."/>
            <person name="Miller C.S."/>
            <person name="Castelle C.J."/>
            <person name="VerBerkmoes N.C."/>
            <person name="Wilkins M.J."/>
            <person name="Hettich R.L."/>
            <person name="Lipton M.S."/>
            <person name="Williams K.H."/>
            <person name="Long P.E."/>
            <person name="Banfield J.F."/>
        </authorList>
    </citation>
    <scope>NUCLEOTIDE SEQUENCE [LARGE SCALE GENOMIC DNA]</scope>
</reference>
<accession>K1XXX1</accession>
<dbReference type="AlphaFoldDB" id="K1XXX1"/>